<feature type="transmembrane region" description="Helical" evidence="1">
    <location>
        <begin position="103"/>
        <end position="122"/>
    </location>
</feature>
<feature type="transmembrane region" description="Helical" evidence="1">
    <location>
        <begin position="79"/>
        <end position="97"/>
    </location>
</feature>
<feature type="signal peptide" evidence="2">
    <location>
        <begin position="1"/>
        <end position="25"/>
    </location>
</feature>
<gene>
    <name evidence="3" type="ORF">J4E96_04485</name>
</gene>
<dbReference type="PANTHER" id="PTHR40761:SF1">
    <property type="entry name" value="CONSERVED INTEGRAL MEMBRANE ALANINE VALINE AND LEUCINE RICH PROTEIN-RELATED"/>
    <property type="match status" value="1"/>
</dbReference>
<dbReference type="RefSeq" id="WP_227424596.1">
    <property type="nucleotide sequence ID" value="NZ_CP071868.1"/>
</dbReference>
<sequence length="287" mass="27513">MSLALVGVAAAACCSGAATILQARAARDEPAGTGLDAGLLVRLLRRPTYLGALTLVAAGFALSFLALRTLPLFVVQAGRASSLAVAAVLAALVLRARLSRIEVGAVVAVGGGVLLLGLAAGPSRTGEVPAGTRIGLLIALVAIAAAAAAVGRRGARAHAGVALGALAGAAFAILALGARILRSTNPAALVADPAAWAIAGGGALGLLLTATALQRTSVVGATAPMVAIETVLGSALGMLLCGDRPAAGTGLASALGFALVLAGALSLTRFAAPAAANADPATGPAPQ</sequence>
<dbReference type="KEGG" id="psic:J4E96_04485"/>
<evidence type="ECO:0000256" key="2">
    <source>
        <dbReference type="SAM" id="SignalP"/>
    </source>
</evidence>
<feature type="transmembrane region" description="Helical" evidence="1">
    <location>
        <begin position="252"/>
        <end position="272"/>
    </location>
</feature>
<keyword evidence="1" id="KW-0472">Membrane</keyword>
<dbReference type="EMBL" id="CP071868">
    <property type="protein sequence ID" value="QTE30270.1"/>
    <property type="molecule type" value="Genomic_DNA"/>
</dbReference>
<feature type="transmembrane region" description="Helical" evidence="1">
    <location>
        <begin position="219"/>
        <end position="240"/>
    </location>
</feature>
<keyword evidence="1" id="KW-0812">Transmembrane</keyword>
<keyword evidence="2" id="KW-0732">Signal</keyword>
<feature type="transmembrane region" description="Helical" evidence="1">
    <location>
        <begin position="134"/>
        <end position="151"/>
    </location>
</feature>
<accession>A0A8A4ZE54</accession>
<keyword evidence="1" id="KW-1133">Transmembrane helix</keyword>
<evidence type="ECO:0000313" key="3">
    <source>
        <dbReference type="EMBL" id="QTE30270.1"/>
    </source>
</evidence>
<organism evidence="3 4">
    <name type="scientific">Pengzhenrongella sicca</name>
    <dbReference type="NCBI Taxonomy" id="2819238"/>
    <lineage>
        <taxon>Bacteria</taxon>
        <taxon>Bacillati</taxon>
        <taxon>Actinomycetota</taxon>
        <taxon>Actinomycetes</taxon>
        <taxon>Micrococcales</taxon>
        <taxon>Pengzhenrongella</taxon>
    </lineage>
</organism>
<proteinExistence type="predicted"/>
<evidence type="ECO:0000313" key="4">
    <source>
        <dbReference type="Proteomes" id="UP000663937"/>
    </source>
</evidence>
<feature type="chain" id="PRO_5035231208" description="Integral membrane protein" evidence="2">
    <location>
        <begin position="26"/>
        <end position="287"/>
    </location>
</feature>
<dbReference type="PANTHER" id="PTHR40761">
    <property type="entry name" value="CONSERVED INTEGRAL MEMBRANE ALANINE VALINE AND LEUCINE RICH PROTEIN-RELATED"/>
    <property type="match status" value="1"/>
</dbReference>
<dbReference type="InterPro" id="IPR037185">
    <property type="entry name" value="EmrE-like"/>
</dbReference>
<dbReference type="SUPFAM" id="SSF103481">
    <property type="entry name" value="Multidrug resistance efflux transporter EmrE"/>
    <property type="match status" value="1"/>
</dbReference>
<protein>
    <recommendedName>
        <fullName evidence="5">Integral membrane protein</fullName>
    </recommendedName>
</protein>
<keyword evidence="4" id="KW-1185">Reference proteome</keyword>
<evidence type="ECO:0000256" key="1">
    <source>
        <dbReference type="SAM" id="Phobius"/>
    </source>
</evidence>
<name>A0A8A4ZE54_9MICO</name>
<feature type="transmembrane region" description="Helical" evidence="1">
    <location>
        <begin position="49"/>
        <end position="67"/>
    </location>
</feature>
<dbReference type="AlphaFoldDB" id="A0A8A4ZE54"/>
<evidence type="ECO:0008006" key="5">
    <source>
        <dbReference type="Google" id="ProtNLM"/>
    </source>
</evidence>
<dbReference type="Proteomes" id="UP000663937">
    <property type="component" value="Chromosome"/>
</dbReference>
<feature type="transmembrane region" description="Helical" evidence="1">
    <location>
        <begin position="157"/>
        <end position="181"/>
    </location>
</feature>
<feature type="transmembrane region" description="Helical" evidence="1">
    <location>
        <begin position="193"/>
        <end position="213"/>
    </location>
</feature>
<reference evidence="3" key="1">
    <citation type="submission" date="2021-03" db="EMBL/GenBank/DDBJ databases">
        <title>Pengzhenrongella sicca gen. nov., sp. nov., a new member of suborder Micrococcineae isolated from High-Arctic tundra soil.</title>
        <authorList>
            <person name="Peng F."/>
        </authorList>
    </citation>
    <scope>NUCLEOTIDE SEQUENCE</scope>
    <source>
        <strain evidence="3">LRZ-2</strain>
    </source>
</reference>